<dbReference type="GO" id="GO:0071949">
    <property type="term" value="F:FAD binding"/>
    <property type="evidence" value="ECO:0007669"/>
    <property type="project" value="TreeGrafter"/>
</dbReference>
<dbReference type="SUPFAM" id="SSF52425">
    <property type="entry name" value="Cryptochrome/photolyase, N-terminal domain"/>
    <property type="match status" value="1"/>
</dbReference>
<feature type="site" description="Electron transfer via tryptophanyl radical" evidence="5">
    <location>
        <position position="321"/>
    </location>
</feature>
<dbReference type="GO" id="GO:0006950">
    <property type="term" value="P:response to stress"/>
    <property type="evidence" value="ECO:0007669"/>
    <property type="project" value="UniProtKB-ARBA"/>
</dbReference>
<evidence type="ECO:0000256" key="4">
    <source>
        <dbReference type="PIRSR" id="PIRSR602081-1"/>
    </source>
</evidence>
<feature type="binding site" evidence="4">
    <location>
        <begin position="237"/>
        <end position="244"/>
    </location>
    <ligand>
        <name>FAD</name>
        <dbReference type="ChEBI" id="CHEBI:57692"/>
    </ligand>
</feature>
<dbReference type="STRING" id="1408189.CLAC_08815"/>
<name>A0A0K2H185_9CORY</name>
<evidence type="ECO:0000313" key="8">
    <source>
        <dbReference type="EMBL" id="ALA67795.1"/>
    </source>
</evidence>
<dbReference type="PANTHER" id="PTHR11455">
    <property type="entry name" value="CRYPTOCHROME"/>
    <property type="match status" value="1"/>
</dbReference>
<accession>A0A0K2H185</accession>
<evidence type="ECO:0000259" key="7">
    <source>
        <dbReference type="PROSITE" id="PS51645"/>
    </source>
</evidence>
<keyword evidence="2 4" id="KW-0274">FAD</keyword>
<feature type="site" description="Electron transfer via tryptophanyl radical" evidence="5">
    <location>
        <position position="344"/>
    </location>
</feature>
<comment type="cofactor">
    <cofactor evidence="4">
        <name>FAD</name>
        <dbReference type="ChEBI" id="CHEBI:57692"/>
    </cofactor>
    <text evidence="4">Binds 1 FAD per subunit.</text>
</comment>
<evidence type="ECO:0000256" key="3">
    <source>
        <dbReference type="ARBA" id="ARBA00022991"/>
    </source>
</evidence>
<dbReference type="InterPro" id="IPR014729">
    <property type="entry name" value="Rossmann-like_a/b/a_fold"/>
</dbReference>
<keyword evidence="1 4" id="KW-0285">Flavoprotein</keyword>
<dbReference type="Proteomes" id="UP000058446">
    <property type="component" value="Chromosome"/>
</dbReference>
<dbReference type="SUPFAM" id="SSF48173">
    <property type="entry name" value="Cryptochrome/photolyase FAD-binding domain"/>
    <property type="match status" value="1"/>
</dbReference>
<protein>
    <submittedName>
        <fullName evidence="8">Deoxyribodipyrimidine photo-lyase</fullName>
    </submittedName>
</protein>
<dbReference type="OrthoDB" id="9772484at2"/>
<evidence type="ECO:0000256" key="5">
    <source>
        <dbReference type="PIRSR" id="PIRSR602081-2"/>
    </source>
</evidence>
<feature type="binding site" evidence="4">
    <location>
        <begin position="196"/>
        <end position="200"/>
    </location>
    <ligand>
        <name>FAD</name>
        <dbReference type="ChEBI" id="CHEBI:57692"/>
    </ligand>
</feature>
<dbReference type="PROSITE" id="PS00394">
    <property type="entry name" value="DNA_PHOTOLYASES_1_1"/>
    <property type="match status" value="1"/>
</dbReference>
<dbReference type="GO" id="GO:0003904">
    <property type="term" value="F:deoxyribodipyrimidine photo-lyase activity"/>
    <property type="evidence" value="ECO:0007669"/>
    <property type="project" value="TreeGrafter"/>
</dbReference>
<dbReference type="AlphaFoldDB" id="A0A0K2H185"/>
<proteinExistence type="inferred from homology"/>
<dbReference type="InterPro" id="IPR005101">
    <property type="entry name" value="Cryptochr/Photolyase_FAD-bd"/>
</dbReference>
<feature type="binding site" evidence="4">
    <location>
        <position position="234"/>
    </location>
    <ligand>
        <name>FAD</name>
        <dbReference type="ChEBI" id="CHEBI:57692"/>
    </ligand>
</feature>
<dbReference type="KEGG" id="clw:CLAC_08815"/>
<organism evidence="8 9">
    <name type="scientific">Corynebacterium lactis RW2-5</name>
    <dbReference type="NCBI Taxonomy" id="1408189"/>
    <lineage>
        <taxon>Bacteria</taxon>
        <taxon>Bacillati</taxon>
        <taxon>Actinomycetota</taxon>
        <taxon>Actinomycetes</taxon>
        <taxon>Mycobacteriales</taxon>
        <taxon>Corynebacteriaceae</taxon>
        <taxon>Corynebacterium</taxon>
    </lineage>
</organism>
<dbReference type="InterPro" id="IPR002081">
    <property type="entry name" value="Cryptochrome/DNA_photolyase_1"/>
</dbReference>
<dbReference type="Gene3D" id="1.25.40.80">
    <property type="match status" value="1"/>
</dbReference>
<gene>
    <name evidence="8" type="ORF">CLAC_08815</name>
</gene>
<dbReference type="Pfam" id="PF00875">
    <property type="entry name" value="DNA_photolyase"/>
    <property type="match status" value="1"/>
</dbReference>
<feature type="binding site" evidence="4">
    <location>
        <position position="184"/>
    </location>
    <ligand>
        <name>FAD</name>
        <dbReference type="ChEBI" id="CHEBI:57692"/>
    </ligand>
</feature>
<dbReference type="PROSITE" id="PS00691">
    <property type="entry name" value="DNA_PHOTOLYASES_1_2"/>
    <property type="match status" value="1"/>
</dbReference>
<dbReference type="InterPro" id="IPR018394">
    <property type="entry name" value="DNA_photolyase_1_CS_C"/>
</dbReference>
<dbReference type="InterPro" id="IPR006050">
    <property type="entry name" value="DNA_photolyase_N"/>
</dbReference>
<dbReference type="InterPro" id="IPR036134">
    <property type="entry name" value="Crypto/Photolyase_FAD-like_sf"/>
</dbReference>
<evidence type="ECO:0000256" key="2">
    <source>
        <dbReference type="ARBA" id="ARBA00022827"/>
    </source>
</evidence>
<dbReference type="Gene3D" id="1.10.579.10">
    <property type="entry name" value="DNA Cyclobutane Dipyrimidine Photolyase, subunit A, domain 3"/>
    <property type="match status" value="1"/>
</dbReference>
<evidence type="ECO:0000256" key="1">
    <source>
        <dbReference type="ARBA" id="ARBA00022630"/>
    </source>
</evidence>
<comment type="similarity">
    <text evidence="6">Belongs to the DNA photolyase family.</text>
</comment>
<sequence>MALAAAVDDLRQRTQGRVVSLLGEPSIVLPPLVKDLEAVRVVVQRAFEPTVAQRQEALSEALQPLGAQLELHGGAYAVDPGTIVSGAKTPYKVFTPFSKAWKVAAASNVAASATAEGAAEQIAQSLSSALLDSESLYCDNPLAPLAEKAAEDLPPATLSAARGINETEAWRRWSEFVADGLTGYETDRDRPDFDGTSRMSAQLAFGTIHPSALLADISSRVETRTLTAENADKFISELAWREFYADQLFHRPEVATDNADRRFDHYRWHESESDLSDWRNGVTGFPIVDAGMRQLAQTGWMHNRVRMIVASFLVKDLHLRWQDGAKVFRQRLLDYSPASNQLSWQWCAGSGFDASPFFRVFNPARQGRKFDPHGDYVRHWVPELAEVPGAKVHDIPDNPGMRPPSYPAPMVHHDSERKEALRRFEQVKGFER</sequence>
<keyword evidence="8" id="KW-0456">Lyase</keyword>
<feature type="site" description="Electron transfer via tryptophanyl radical" evidence="5">
    <location>
        <position position="268"/>
    </location>
</feature>
<dbReference type="PRINTS" id="PR00147">
    <property type="entry name" value="DNAPHOTLYASE"/>
</dbReference>
<dbReference type="GO" id="GO:0006139">
    <property type="term" value="P:nucleobase-containing compound metabolic process"/>
    <property type="evidence" value="ECO:0007669"/>
    <property type="project" value="UniProtKB-ARBA"/>
</dbReference>
<evidence type="ECO:0000256" key="6">
    <source>
        <dbReference type="RuleBase" id="RU004182"/>
    </source>
</evidence>
<dbReference type="InterPro" id="IPR036155">
    <property type="entry name" value="Crypto/Photolyase_N_sf"/>
</dbReference>
<dbReference type="PROSITE" id="PS51645">
    <property type="entry name" value="PHR_CRY_ALPHA_BETA"/>
    <property type="match status" value="1"/>
</dbReference>
<dbReference type="GO" id="GO:0009416">
    <property type="term" value="P:response to light stimulus"/>
    <property type="evidence" value="ECO:0007669"/>
    <property type="project" value="TreeGrafter"/>
</dbReference>
<dbReference type="PATRIC" id="fig|1408189.4.peg.1763"/>
<dbReference type="EMBL" id="CP006841">
    <property type="protein sequence ID" value="ALA67795.1"/>
    <property type="molecule type" value="Genomic_DNA"/>
</dbReference>
<dbReference type="GO" id="GO:0003677">
    <property type="term" value="F:DNA binding"/>
    <property type="evidence" value="ECO:0007669"/>
    <property type="project" value="TreeGrafter"/>
</dbReference>
<feature type="domain" description="Photolyase/cryptochrome alpha/beta" evidence="7">
    <location>
        <begin position="1"/>
        <end position="77"/>
    </location>
</feature>
<keyword evidence="3 6" id="KW-0157">Chromophore</keyword>
<dbReference type="Gene3D" id="3.40.50.620">
    <property type="entry name" value="HUPs"/>
    <property type="match status" value="1"/>
</dbReference>
<keyword evidence="9" id="KW-1185">Reference proteome</keyword>
<evidence type="ECO:0000313" key="9">
    <source>
        <dbReference type="Proteomes" id="UP000058446"/>
    </source>
</evidence>
<reference evidence="8 9" key="1">
    <citation type="submission" date="2013-10" db="EMBL/GenBank/DDBJ databases">
        <title>Complete genome sequence of Corynebacterium lactis DSM 45799(T), isolated from raw cow milk.</title>
        <authorList>
            <person name="Ruckert C."/>
            <person name="Albersmeier A."/>
            <person name="Lipski A."/>
            <person name="Kalinowski J."/>
        </authorList>
    </citation>
    <scope>NUCLEOTIDE SEQUENCE [LARGE SCALE GENOMIC DNA]</scope>
    <source>
        <strain evidence="8 9">RW2-5</strain>
    </source>
</reference>
<dbReference type="PANTHER" id="PTHR11455:SF9">
    <property type="entry name" value="CRYPTOCHROME CIRCADIAN CLOCK 5 ISOFORM X1"/>
    <property type="match status" value="1"/>
</dbReference>
<dbReference type="Pfam" id="PF03441">
    <property type="entry name" value="FAD_binding_7"/>
    <property type="match status" value="1"/>
</dbReference>